<dbReference type="EMBL" id="GL379837">
    <property type="protein sequence ID" value="EGT52580.1"/>
    <property type="molecule type" value="Genomic_DNA"/>
</dbReference>
<protein>
    <submittedName>
        <fullName evidence="2">Uncharacterized protein</fullName>
    </submittedName>
</protein>
<feature type="chain" id="PRO_5003404463" evidence="1">
    <location>
        <begin position="24"/>
        <end position="95"/>
    </location>
</feature>
<gene>
    <name evidence="2" type="ORF">CAEBREN_13862</name>
</gene>
<keyword evidence="1" id="KW-0732">Signal</keyword>
<dbReference type="STRING" id="135651.G0N480"/>
<evidence type="ECO:0000313" key="2">
    <source>
        <dbReference type="EMBL" id="EGT52580.1"/>
    </source>
</evidence>
<dbReference type="OrthoDB" id="5780258at2759"/>
<reference evidence="3" key="1">
    <citation type="submission" date="2011-07" db="EMBL/GenBank/DDBJ databases">
        <authorList>
            <consortium name="Caenorhabditis brenneri Sequencing and Analysis Consortium"/>
            <person name="Wilson R.K."/>
        </authorList>
    </citation>
    <scope>NUCLEOTIDE SEQUENCE [LARGE SCALE GENOMIC DNA]</scope>
    <source>
        <strain evidence="3">PB2801</strain>
    </source>
</reference>
<dbReference type="Proteomes" id="UP000008068">
    <property type="component" value="Unassembled WGS sequence"/>
</dbReference>
<feature type="signal peptide" evidence="1">
    <location>
        <begin position="1"/>
        <end position="23"/>
    </location>
</feature>
<evidence type="ECO:0000256" key="1">
    <source>
        <dbReference type="SAM" id="SignalP"/>
    </source>
</evidence>
<sequence>MISTTTLVILLGVVAIFGSQVNCAPSVMPTVCTVRQVNALPCMCCRKSCWYGMSEMTSGYFGNMPGERNDAEARFTIALMHECVKLECSEACSHR</sequence>
<proteinExistence type="predicted"/>
<keyword evidence="3" id="KW-1185">Reference proteome</keyword>
<organism evidence="3">
    <name type="scientific">Caenorhabditis brenneri</name>
    <name type="common">Nematode worm</name>
    <dbReference type="NCBI Taxonomy" id="135651"/>
    <lineage>
        <taxon>Eukaryota</taxon>
        <taxon>Metazoa</taxon>
        <taxon>Ecdysozoa</taxon>
        <taxon>Nematoda</taxon>
        <taxon>Chromadorea</taxon>
        <taxon>Rhabditida</taxon>
        <taxon>Rhabditina</taxon>
        <taxon>Rhabditomorpha</taxon>
        <taxon>Rhabditoidea</taxon>
        <taxon>Rhabditidae</taxon>
        <taxon>Peloderinae</taxon>
        <taxon>Caenorhabditis</taxon>
    </lineage>
</organism>
<dbReference type="InParanoid" id="G0N480"/>
<dbReference type="AlphaFoldDB" id="G0N480"/>
<name>G0N480_CAEBE</name>
<accession>G0N480</accession>
<dbReference type="HOGENOM" id="CLU_177983_0_0_1"/>
<evidence type="ECO:0000313" key="3">
    <source>
        <dbReference type="Proteomes" id="UP000008068"/>
    </source>
</evidence>